<dbReference type="EC" id="3.2.2.n1" evidence="3"/>
<evidence type="ECO:0000256" key="3">
    <source>
        <dbReference type="RuleBase" id="RU363015"/>
    </source>
</evidence>
<gene>
    <name evidence="4" type="ORF">Bealeia1_00927</name>
</gene>
<dbReference type="PANTHER" id="PTHR31223:SF70">
    <property type="entry name" value="LOG FAMILY PROTEIN YJL055W"/>
    <property type="match status" value="1"/>
</dbReference>
<protein>
    <recommendedName>
        <fullName evidence="3">Cytokinin riboside 5'-monophosphate phosphoribohydrolase</fullName>
        <ecNumber evidence="3">3.2.2.n1</ecNumber>
    </recommendedName>
</protein>
<sequence length="194" mass="21699">MDHPSAICVYSSSKDEVASVYKDSAIELGKLLADKNISLVYGGGDKGLMGLIAHSCMDAGGKVIGFMPTHLQGIEKPDLDITEFYFVESMHERKQKMFERADAFFILPGGFGTLDEVFEMITWRQIGLHEKPIIFININHYWDPVKLLADNIISQKFASETHRTYFFFANSVGEAFGILKGLPKPSHAACAEWM</sequence>
<evidence type="ECO:0000256" key="1">
    <source>
        <dbReference type="ARBA" id="ARBA00000274"/>
    </source>
</evidence>
<dbReference type="RefSeq" id="WP_331255570.1">
    <property type="nucleotide sequence ID" value="NZ_CP133270.1"/>
</dbReference>
<keyword evidence="5" id="KW-1185">Reference proteome</keyword>
<comment type="catalytic activity">
    <reaction evidence="1">
        <text>AMP + H2O = D-ribose 5-phosphate + adenine</text>
        <dbReference type="Rhea" id="RHEA:20129"/>
        <dbReference type="ChEBI" id="CHEBI:15377"/>
        <dbReference type="ChEBI" id="CHEBI:16708"/>
        <dbReference type="ChEBI" id="CHEBI:78346"/>
        <dbReference type="ChEBI" id="CHEBI:456215"/>
        <dbReference type="EC" id="3.2.2.4"/>
    </reaction>
</comment>
<dbReference type="SUPFAM" id="SSF102405">
    <property type="entry name" value="MCP/YpsA-like"/>
    <property type="match status" value="1"/>
</dbReference>
<dbReference type="Proteomes" id="UP001330434">
    <property type="component" value="Chromosome"/>
</dbReference>
<evidence type="ECO:0000313" key="5">
    <source>
        <dbReference type="Proteomes" id="UP001330434"/>
    </source>
</evidence>
<dbReference type="Pfam" id="PF03641">
    <property type="entry name" value="Lysine_decarbox"/>
    <property type="match status" value="1"/>
</dbReference>
<dbReference type="Gene3D" id="3.40.50.450">
    <property type="match status" value="1"/>
</dbReference>
<proteinExistence type="inferred from homology"/>
<dbReference type="InterPro" id="IPR005269">
    <property type="entry name" value="LOG"/>
</dbReference>
<evidence type="ECO:0000313" key="4">
    <source>
        <dbReference type="EMBL" id="WVX66743.1"/>
    </source>
</evidence>
<comment type="similarity">
    <text evidence="2 3">Belongs to the LOG family.</text>
</comment>
<dbReference type="PANTHER" id="PTHR31223">
    <property type="entry name" value="LOG FAMILY PROTEIN YJL055W"/>
    <property type="match status" value="1"/>
</dbReference>
<keyword evidence="3" id="KW-0378">Hydrolase</keyword>
<organism evidence="4 5">
    <name type="scientific">Candidatus Bealeia paramacronuclearis</name>
    <dbReference type="NCBI Taxonomy" id="1921001"/>
    <lineage>
        <taxon>Bacteria</taxon>
        <taxon>Pseudomonadati</taxon>
        <taxon>Pseudomonadota</taxon>
        <taxon>Alphaproteobacteria</taxon>
        <taxon>Holosporales</taxon>
        <taxon>Holosporaceae</taxon>
        <taxon>Candidatus Bealeia</taxon>
    </lineage>
</organism>
<dbReference type="InterPro" id="IPR031100">
    <property type="entry name" value="LOG_fam"/>
</dbReference>
<dbReference type="NCBIfam" id="TIGR00730">
    <property type="entry name" value="Rossman fold protein, TIGR00730 family"/>
    <property type="match status" value="1"/>
</dbReference>
<accession>A0ABZ2C338</accession>
<dbReference type="EMBL" id="CP133270">
    <property type="protein sequence ID" value="WVX66743.1"/>
    <property type="molecule type" value="Genomic_DNA"/>
</dbReference>
<reference evidence="4 5" key="1">
    <citation type="journal article" date="2024" name="Environ. Microbiol.">
        <title>Novel evolutionary insights on the interactions of the Holosporales (Alphaproteobacteria) with eukaryotic hosts from comparative genomics.</title>
        <authorList>
            <person name="Giovannini M."/>
            <person name="Petroni G."/>
            <person name="Castelli M."/>
        </authorList>
    </citation>
    <scope>NUCLEOTIDE SEQUENCE [LARGE SCALE GENOMIC DNA]</scope>
    <source>
        <strain evidence="4 5">US_Bl 15I1</strain>
    </source>
</reference>
<name>A0ABZ2C338_9PROT</name>
<evidence type="ECO:0000256" key="2">
    <source>
        <dbReference type="ARBA" id="ARBA00006763"/>
    </source>
</evidence>
<keyword evidence="3" id="KW-0203">Cytokinin biosynthesis</keyword>